<protein>
    <submittedName>
        <fullName evidence="1">VWFA domain-containing protein</fullName>
    </submittedName>
</protein>
<sequence>LSGVTVSASSDMLSLFSLMKMDKAHEQCTLVVITDGRSFTPEEMKYSHIPECRVIFVSVLDEVYTDENQITRFVIISALSVGVDVTSSVDAAAALFMPLFVSEFADLATFSAAVTAQICPPSDFTLRCGLLSSPIEVFARYFSFHLSNNLC</sequence>
<name>A0A0M3J7A3_ANISI</name>
<evidence type="ECO:0000313" key="1">
    <source>
        <dbReference type="WBParaSite" id="ASIM_0000344701-mRNA-1"/>
    </source>
</evidence>
<accession>A0A0M3J7A3</accession>
<dbReference type="WBParaSite" id="ASIM_0000344701-mRNA-1">
    <property type="protein sequence ID" value="ASIM_0000344701-mRNA-1"/>
    <property type="gene ID" value="ASIM_0000344701"/>
</dbReference>
<proteinExistence type="predicted"/>
<organism evidence="1">
    <name type="scientific">Anisakis simplex</name>
    <name type="common">Herring worm</name>
    <dbReference type="NCBI Taxonomy" id="6269"/>
    <lineage>
        <taxon>Eukaryota</taxon>
        <taxon>Metazoa</taxon>
        <taxon>Ecdysozoa</taxon>
        <taxon>Nematoda</taxon>
        <taxon>Chromadorea</taxon>
        <taxon>Rhabditida</taxon>
        <taxon>Spirurina</taxon>
        <taxon>Ascaridomorpha</taxon>
        <taxon>Ascaridoidea</taxon>
        <taxon>Anisakidae</taxon>
        <taxon>Anisakis</taxon>
        <taxon>Anisakis simplex complex</taxon>
    </lineage>
</organism>
<reference evidence="1" key="1">
    <citation type="submission" date="2017-02" db="UniProtKB">
        <authorList>
            <consortium name="WormBaseParasite"/>
        </authorList>
    </citation>
    <scope>IDENTIFICATION</scope>
</reference>
<dbReference type="AlphaFoldDB" id="A0A0M3J7A3"/>